<keyword evidence="11" id="KW-0963">Cytoplasm</keyword>
<name>A0ABN2SLE2_9MICO</name>
<organism evidence="12 13">
    <name type="scientific">Microbacterium pumilum</name>
    <dbReference type="NCBI Taxonomy" id="344165"/>
    <lineage>
        <taxon>Bacteria</taxon>
        <taxon>Bacillati</taxon>
        <taxon>Actinomycetota</taxon>
        <taxon>Actinomycetes</taxon>
        <taxon>Micrococcales</taxon>
        <taxon>Microbacteriaceae</taxon>
        <taxon>Microbacterium</taxon>
    </lineage>
</organism>
<evidence type="ECO:0000256" key="8">
    <source>
        <dbReference type="ARBA" id="ARBA00022840"/>
    </source>
</evidence>
<evidence type="ECO:0000256" key="10">
    <source>
        <dbReference type="ARBA" id="ARBA00048567"/>
    </source>
</evidence>
<evidence type="ECO:0000256" key="2">
    <source>
        <dbReference type="ARBA" id="ARBA00006997"/>
    </source>
</evidence>
<dbReference type="Gene3D" id="3.40.50.300">
    <property type="entry name" value="P-loop containing nucleotide triphosphate hydrolases"/>
    <property type="match status" value="1"/>
</dbReference>
<dbReference type="InterPro" id="IPR000623">
    <property type="entry name" value="Shikimate_kinase/TSH1"/>
</dbReference>
<dbReference type="InterPro" id="IPR023000">
    <property type="entry name" value="Shikimate_kinase_CS"/>
</dbReference>
<accession>A0ABN2SLE2</accession>
<evidence type="ECO:0000256" key="4">
    <source>
        <dbReference type="ARBA" id="ARBA00022605"/>
    </source>
</evidence>
<comment type="caution">
    <text evidence="11">Lacks conserved residue(s) required for the propagation of feature annotation.</text>
</comment>
<comment type="subunit">
    <text evidence="11">Monomer.</text>
</comment>
<comment type="cofactor">
    <cofactor evidence="11">
        <name>Mg(2+)</name>
        <dbReference type="ChEBI" id="CHEBI:18420"/>
    </cofactor>
    <text evidence="11">Binds 1 Mg(2+) ion per subunit.</text>
</comment>
<feature type="binding site" evidence="11">
    <location>
        <position position="82"/>
    </location>
    <ligand>
        <name>substrate</name>
    </ligand>
</feature>
<protein>
    <recommendedName>
        <fullName evidence="3 11">Shikimate kinase</fullName>
        <shortName evidence="11">SK</shortName>
        <ecNumber evidence="3 11">2.7.1.71</ecNumber>
    </recommendedName>
</protein>
<dbReference type="GO" id="GO:0016301">
    <property type="term" value="F:kinase activity"/>
    <property type="evidence" value="ECO:0007669"/>
    <property type="project" value="UniProtKB-KW"/>
</dbReference>
<comment type="caution">
    <text evidence="12">The sequence shown here is derived from an EMBL/GenBank/DDBJ whole genome shotgun (WGS) entry which is preliminary data.</text>
</comment>
<keyword evidence="9 11" id="KW-0057">Aromatic amino acid biosynthesis</keyword>
<proteinExistence type="inferred from homology"/>
<evidence type="ECO:0000256" key="5">
    <source>
        <dbReference type="ARBA" id="ARBA00022679"/>
    </source>
</evidence>
<keyword evidence="13" id="KW-1185">Reference proteome</keyword>
<dbReference type="PANTHER" id="PTHR21087">
    <property type="entry name" value="SHIKIMATE KINASE"/>
    <property type="match status" value="1"/>
</dbReference>
<dbReference type="HAMAP" id="MF_00109">
    <property type="entry name" value="Shikimate_kinase"/>
    <property type="match status" value="1"/>
</dbReference>
<dbReference type="InterPro" id="IPR031322">
    <property type="entry name" value="Shikimate/glucono_kinase"/>
</dbReference>
<dbReference type="RefSeq" id="WP_344062547.1">
    <property type="nucleotide sequence ID" value="NZ_BAAAOH010000001.1"/>
</dbReference>
<keyword evidence="7 11" id="KW-0418">Kinase</keyword>
<keyword evidence="11" id="KW-0479">Metal-binding</keyword>
<comment type="similarity">
    <text evidence="2 11">Belongs to the shikimate kinase family.</text>
</comment>
<reference evidence="12 13" key="1">
    <citation type="journal article" date="2019" name="Int. J. Syst. Evol. Microbiol.">
        <title>The Global Catalogue of Microorganisms (GCM) 10K type strain sequencing project: providing services to taxonomists for standard genome sequencing and annotation.</title>
        <authorList>
            <consortium name="The Broad Institute Genomics Platform"/>
            <consortium name="The Broad Institute Genome Sequencing Center for Infectious Disease"/>
            <person name="Wu L."/>
            <person name="Ma J."/>
        </authorList>
    </citation>
    <scope>NUCLEOTIDE SEQUENCE [LARGE SCALE GENOMIC DNA]</scope>
    <source>
        <strain evidence="12 13">JCM 14902</strain>
    </source>
</reference>
<keyword evidence="11" id="KW-0460">Magnesium</keyword>
<evidence type="ECO:0000256" key="1">
    <source>
        <dbReference type="ARBA" id="ARBA00004842"/>
    </source>
</evidence>
<feature type="binding site" evidence="11">
    <location>
        <position position="61"/>
    </location>
    <ligand>
        <name>substrate</name>
    </ligand>
</feature>
<evidence type="ECO:0000256" key="6">
    <source>
        <dbReference type="ARBA" id="ARBA00022741"/>
    </source>
</evidence>
<gene>
    <name evidence="11" type="primary">aroK</name>
    <name evidence="12" type="ORF">GCM10009777_24760</name>
</gene>
<comment type="subcellular location">
    <subcellularLocation>
        <location evidence="11">Cytoplasm</location>
    </subcellularLocation>
</comment>
<keyword evidence="5 11" id="KW-0808">Transferase</keyword>
<dbReference type="PANTHER" id="PTHR21087:SF16">
    <property type="entry name" value="SHIKIMATE KINASE 1, CHLOROPLASTIC"/>
    <property type="match status" value="1"/>
</dbReference>
<dbReference type="CDD" id="cd00464">
    <property type="entry name" value="SK"/>
    <property type="match status" value="1"/>
</dbReference>
<keyword evidence="4 11" id="KW-0028">Amino-acid biosynthesis</keyword>
<feature type="binding site" evidence="11">
    <location>
        <begin position="16"/>
        <end position="21"/>
    </location>
    <ligand>
        <name>ATP</name>
        <dbReference type="ChEBI" id="CHEBI:30616"/>
    </ligand>
</feature>
<evidence type="ECO:0000256" key="7">
    <source>
        <dbReference type="ARBA" id="ARBA00022777"/>
    </source>
</evidence>
<dbReference type="SUPFAM" id="SSF52540">
    <property type="entry name" value="P-loop containing nucleoside triphosphate hydrolases"/>
    <property type="match status" value="1"/>
</dbReference>
<comment type="function">
    <text evidence="11">Catalyzes the specific phosphorylation of the 3-hydroxyl group of shikimic acid using ATP as a cosubstrate.</text>
</comment>
<evidence type="ECO:0000256" key="3">
    <source>
        <dbReference type="ARBA" id="ARBA00012154"/>
    </source>
</evidence>
<sequence length="194" mass="20439">MTRSSTEAIVLVGPMGAGKTSIGRRVARELQLPFSDTDSLIVRDHGPIAQLFASHGEARFREIERGAVLEALAQGGVVALGGGAVLDADTRADLSAHHVVLLTVSPRIVRARIQGASRPLLADGDDPVARWESIMASRSALYADVADVTFDTSSGPLSHVVSDIVSWVRGVVEDHAGPGDENVRDALSEPSESK</sequence>
<dbReference type="InterPro" id="IPR027417">
    <property type="entry name" value="P-loop_NTPase"/>
</dbReference>
<keyword evidence="8 11" id="KW-0067">ATP-binding</keyword>
<feature type="binding site" evidence="11">
    <location>
        <position position="138"/>
    </location>
    <ligand>
        <name>substrate</name>
    </ligand>
</feature>
<evidence type="ECO:0000256" key="11">
    <source>
        <dbReference type="HAMAP-Rule" id="MF_00109"/>
    </source>
</evidence>
<dbReference type="Proteomes" id="UP001500326">
    <property type="component" value="Unassembled WGS sequence"/>
</dbReference>
<dbReference type="PRINTS" id="PR01100">
    <property type="entry name" value="SHIKIMTKNASE"/>
</dbReference>
<feature type="binding site" evidence="11">
    <location>
        <position position="38"/>
    </location>
    <ligand>
        <name>substrate</name>
    </ligand>
</feature>
<comment type="pathway">
    <text evidence="1 11">Metabolic intermediate biosynthesis; chorismate biosynthesis; chorismate from D-erythrose 4-phosphate and phosphoenolpyruvate: step 5/7.</text>
</comment>
<dbReference type="Pfam" id="PF01202">
    <property type="entry name" value="SKI"/>
    <property type="match status" value="1"/>
</dbReference>
<feature type="binding site" evidence="11">
    <location>
        <position position="118"/>
    </location>
    <ligand>
        <name>ATP</name>
        <dbReference type="ChEBI" id="CHEBI:30616"/>
    </ligand>
</feature>
<evidence type="ECO:0000313" key="12">
    <source>
        <dbReference type="EMBL" id="GAA1988750.1"/>
    </source>
</evidence>
<evidence type="ECO:0000256" key="9">
    <source>
        <dbReference type="ARBA" id="ARBA00023141"/>
    </source>
</evidence>
<evidence type="ECO:0000313" key="13">
    <source>
        <dbReference type="Proteomes" id="UP001500326"/>
    </source>
</evidence>
<comment type="catalytic activity">
    <reaction evidence="10 11">
        <text>shikimate + ATP = 3-phosphoshikimate + ADP + H(+)</text>
        <dbReference type="Rhea" id="RHEA:13121"/>
        <dbReference type="ChEBI" id="CHEBI:15378"/>
        <dbReference type="ChEBI" id="CHEBI:30616"/>
        <dbReference type="ChEBI" id="CHEBI:36208"/>
        <dbReference type="ChEBI" id="CHEBI:145989"/>
        <dbReference type="ChEBI" id="CHEBI:456216"/>
        <dbReference type="EC" id="2.7.1.71"/>
    </reaction>
</comment>
<keyword evidence="6 11" id="KW-0547">Nucleotide-binding</keyword>
<dbReference type="EC" id="2.7.1.71" evidence="3 11"/>
<dbReference type="EMBL" id="BAAAOH010000001">
    <property type="protein sequence ID" value="GAA1988750.1"/>
    <property type="molecule type" value="Genomic_DNA"/>
</dbReference>
<feature type="binding site" evidence="11">
    <location>
        <position position="20"/>
    </location>
    <ligand>
        <name>Mg(2+)</name>
        <dbReference type="ChEBI" id="CHEBI:18420"/>
    </ligand>
</feature>
<dbReference type="PROSITE" id="PS01128">
    <property type="entry name" value="SHIKIMATE_KINASE"/>
    <property type="match status" value="1"/>
</dbReference>